<evidence type="ECO:0000256" key="3">
    <source>
        <dbReference type="ARBA" id="ARBA00022519"/>
    </source>
</evidence>
<dbReference type="GO" id="GO:1990060">
    <property type="term" value="C:maltose transport complex"/>
    <property type="evidence" value="ECO:0007669"/>
    <property type="project" value="TreeGrafter"/>
</dbReference>
<dbReference type="OrthoDB" id="9802264at2"/>
<dbReference type="InterPro" id="IPR027417">
    <property type="entry name" value="P-loop_NTPase"/>
</dbReference>
<dbReference type="InterPro" id="IPR012340">
    <property type="entry name" value="NA-bd_OB-fold"/>
</dbReference>
<organism evidence="10">
    <name type="scientific">Serratia fonticola</name>
    <dbReference type="NCBI Taxonomy" id="47917"/>
    <lineage>
        <taxon>Bacteria</taxon>
        <taxon>Pseudomonadati</taxon>
        <taxon>Pseudomonadota</taxon>
        <taxon>Gammaproteobacteria</taxon>
        <taxon>Enterobacterales</taxon>
        <taxon>Yersiniaceae</taxon>
        <taxon>Serratia</taxon>
    </lineage>
</organism>
<dbReference type="EMBL" id="VISQ01000001">
    <property type="protein sequence ID" value="TVZ69933.1"/>
    <property type="molecule type" value="Genomic_DNA"/>
</dbReference>
<evidence type="ECO:0000256" key="8">
    <source>
        <dbReference type="ARBA" id="ARBA00023136"/>
    </source>
</evidence>
<dbReference type="PANTHER" id="PTHR43875:SF3">
    <property type="entry name" value="MALTOSE_MALTODEXTRIN IMPORT ATP-BINDING PROTEIN MALK"/>
    <property type="match status" value="1"/>
</dbReference>
<dbReference type="InterPro" id="IPR017871">
    <property type="entry name" value="ABC_transporter-like_CS"/>
</dbReference>
<keyword evidence="1" id="KW-0813">Transport</keyword>
<dbReference type="FunFam" id="3.40.50.300:FF:000042">
    <property type="entry name" value="Maltose/maltodextrin ABC transporter, ATP-binding protein"/>
    <property type="match status" value="1"/>
</dbReference>
<dbReference type="InterPro" id="IPR013611">
    <property type="entry name" value="Transp-assoc_OB_typ2"/>
</dbReference>
<protein>
    <submittedName>
        <fullName evidence="10">Maltooligosaccharide ABC transporter ATP-binding protein</fullName>
    </submittedName>
</protein>
<keyword evidence="2" id="KW-1003">Cell membrane</keyword>
<dbReference type="InterPro" id="IPR047641">
    <property type="entry name" value="ABC_transpr_MalK/UgpC-like"/>
</dbReference>
<keyword evidence="6 10" id="KW-0067">ATP-binding</keyword>
<reference evidence="10" key="2">
    <citation type="submission" date="2019-08" db="EMBL/GenBank/DDBJ databases">
        <title>Investigation of anaerobic lignin degradation for improved lignocellulosic biofuels.</title>
        <authorList>
            <person name="Deangelis K.PhD."/>
        </authorList>
    </citation>
    <scope>NUCLEOTIDE SEQUENCE [LARGE SCALE GENOMIC DNA]</scope>
    <source>
        <strain evidence="10">128R</strain>
    </source>
</reference>
<dbReference type="NCBIfam" id="NF008653">
    <property type="entry name" value="PRK11650.1"/>
    <property type="match status" value="1"/>
</dbReference>
<dbReference type="InterPro" id="IPR003439">
    <property type="entry name" value="ABC_transporter-like_ATP-bd"/>
</dbReference>
<evidence type="ECO:0000313" key="10">
    <source>
        <dbReference type="EMBL" id="TVZ69933.1"/>
    </source>
</evidence>
<dbReference type="PANTHER" id="PTHR43875">
    <property type="entry name" value="MALTODEXTRIN IMPORT ATP-BINDING PROTEIN MSMX"/>
    <property type="match status" value="1"/>
</dbReference>
<dbReference type="GO" id="GO:0015423">
    <property type="term" value="F:ABC-type maltose transporter activity"/>
    <property type="evidence" value="ECO:0007669"/>
    <property type="project" value="TreeGrafter"/>
</dbReference>
<comment type="caution">
    <text evidence="10">The sequence shown here is derived from an EMBL/GenBank/DDBJ whole genome shotgun (WGS) entry which is preliminary data.</text>
</comment>
<evidence type="ECO:0000256" key="6">
    <source>
        <dbReference type="ARBA" id="ARBA00022840"/>
    </source>
</evidence>
<proteinExistence type="predicted"/>
<dbReference type="CDD" id="cd03301">
    <property type="entry name" value="ABC_MalK_N"/>
    <property type="match status" value="1"/>
</dbReference>
<dbReference type="SUPFAM" id="SSF50331">
    <property type="entry name" value="MOP-like"/>
    <property type="match status" value="1"/>
</dbReference>
<dbReference type="NCBIfam" id="NF008233">
    <property type="entry name" value="PRK11000.1"/>
    <property type="match status" value="1"/>
</dbReference>
<dbReference type="GO" id="GO:0055052">
    <property type="term" value="C:ATP-binding cassette (ABC) transporter complex, substrate-binding subunit-containing"/>
    <property type="evidence" value="ECO:0007669"/>
    <property type="project" value="TreeGrafter"/>
</dbReference>
<evidence type="ECO:0000256" key="4">
    <source>
        <dbReference type="ARBA" id="ARBA00022597"/>
    </source>
</evidence>
<keyword evidence="3" id="KW-0997">Cell inner membrane</keyword>
<dbReference type="PROSITE" id="PS50893">
    <property type="entry name" value="ABC_TRANSPORTER_2"/>
    <property type="match status" value="1"/>
</dbReference>
<evidence type="ECO:0000256" key="2">
    <source>
        <dbReference type="ARBA" id="ARBA00022475"/>
    </source>
</evidence>
<dbReference type="Pfam" id="PF00005">
    <property type="entry name" value="ABC_tran"/>
    <property type="match status" value="1"/>
</dbReference>
<name>A0A559T5T1_SERFO</name>
<dbReference type="Gene3D" id="2.40.50.100">
    <property type="match status" value="1"/>
</dbReference>
<dbReference type="SUPFAM" id="SSF52540">
    <property type="entry name" value="P-loop containing nucleoside triphosphate hydrolases"/>
    <property type="match status" value="1"/>
</dbReference>
<accession>A0A559T5T1</accession>
<dbReference type="GO" id="GO:0016887">
    <property type="term" value="F:ATP hydrolysis activity"/>
    <property type="evidence" value="ECO:0007669"/>
    <property type="project" value="InterPro"/>
</dbReference>
<dbReference type="FunFam" id="2.40.50.100:FF:000014">
    <property type="entry name" value="Maltose/maltodextrin import ATP-binding protein MalK"/>
    <property type="match status" value="1"/>
</dbReference>
<dbReference type="Gene3D" id="3.40.50.300">
    <property type="entry name" value="P-loop containing nucleotide triphosphate hydrolases"/>
    <property type="match status" value="1"/>
</dbReference>
<feature type="domain" description="ABC transporter" evidence="9">
    <location>
        <begin position="4"/>
        <end position="234"/>
    </location>
</feature>
<evidence type="ECO:0000256" key="7">
    <source>
        <dbReference type="ARBA" id="ARBA00022967"/>
    </source>
</evidence>
<keyword evidence="7" id="KW-1278">Translocase</keyword>
<dbReference type="Pfam" id="PF08402">
    <property type="entry name" value="TOBE_2"/>
    <property type="match status" value="1"/>
</dbReference>
<dbReference type="Gene3D" id="2.40.50.140">
    <property type="entry name" value="Nucleic acid-binding proteins"/>
    <property type="match status" value="1"/>
</dbReference>
<evidence type="ECO:0000259" key="9">
    <source>
        <dbReference type="PROSITE" id="PS50893"/>
    </source>
</evidence>
<keyword evidence="5" id="KW-0547">Nucleotide-binding</keyword>
<evidence type="ECO:0000256" key="1">
    <source>
        <dbReference type="ARBA" id="ARBA00022448"/>
    </source>
</evidence>
<dbReference type="PROSITE" id="PS00211">
    <property type="entry name" value="ABC_TRANSPORTER_1"/>
    <property type="match status" value="1"/>
</dbReference>
<reference evidence="10" key="1">
    <citation type="submission" date="2019-06" db="EMBL/GenBank/DDBJ databases">
        <authorList>
            <person name="Deangelis K."/>
            <person name="Huntemann M."/>
            <person name="Clum A."/>
            <person name="Pillay M."/>
            <person name="Palaniappan K."/>
            <person name="Varghese N."/>
            <person name="Mikhailova N."/>
            <person name="Stamatis D."/>
            <person name="Reddy T."/>
            <person name="Daum C."/>
            <person name="Shapiro N."/>
            <person name="Ivanova N."/>
            <person name="Kyrpides N."/>
            <person name="Woyke T."/>
        </authorList>
    </citation>
    <scope>NUCLEOTIDE SEQUENCE [LARGE SCALE GENOMIC DNA]</scope>
    <source>
        <strain evidence="10">128R</strain>
    </source>
</reference>
<dbReference type="AlphaFoldDB" id="A0A559T5T1"/>
<dbReference type="InterPro" id="IPR015855">
    <property type="entry name" value="ABC_transpr_MalK-like"/>
</dbReference>
<gene>
    <name evidence="10" type="ORF">FHU10_2477</name>
</gene>
<keyword evidence="4" id="KW-0762">Sugar transport</keyword>
<evidence type="ECO:0000256" key="5">
    <source>
        <dbReference type="ARBA" id="ARBA00022741"/>
    </source>
</evidence>
<dbReference type="GO" id="GO:0005524">
    <property type="term" value="F:ATP binding"/>
    <property type="evidence" value="ECO:0007669"/>
    <property type="project" value="UniProtKB-KW"/>
</dbReference>
<dbReference type="SMART" id="SM00382">
    <property type="entry name" value="AAA"/>
    <property type="match status" value="1"/>
</dbReference>
<dbReference type="InterPro" id="IPR003593">
    <property type="entry name" value="AAA+_ATPase"/>
</dbReference>
<sequence>MASVTLRSVYKAFGEAVISKDVNLTIDDGEFVVFVGPSGCGKSTLLRMIAGLEDITSGDLFIGEKRMNEVPPSERGIGMVFQSYALYPHLSVADNMSFGLKLAGAKKAEIAQRVNQVSEVLQLAHLLDRRPKALSGGQRQRVAIGRTLVAEPDVFLLDEPLSNLDAALRVQMRIEISRLHKRLQRTMIYVTHDQVEAMTLADKIVVLDAGRVAQIGKPLELYHYPANRFVAGFIGSPKMNFLPVKVTGVEPQRVQVELPMPNRQLVWLPVEGQGIEVGANLSLGIRPEHLLPSSESEVALMGEVQVVEQLGNETQIHIQIPAIRQNLVYRQNDVVLVEEGATFAIGLPPHRCHLFREDGTACKRLHQEPGV</sequence>
<dbReference type="InterPro" id="IPR008995">
    <property type="entry name" value="Mo/tungstate-bd_C_term_dom"/>
</dbReference>
<keyword evidence="8" id="KW-0472">Membrane</keyword>